<protein>
    <submittedName>
        <fullName evidence="1">Uncharacterized protein</fullName>
    </submittedName>
</protein>
<sequence length="74" mass="7975">MGLAETCGGLFGTEVNLEDVERGLRRGLKTSIKCTGEKEVIRIGENQGFLSSVGVLRCNWSGDSADLPTEVVFK</sequence>
<proteinExistence type="predicted"/>
<accession>A0AAN8FPY4</accession>
<gene>
    <name evidence="1" type="ORF">GCK32_021652</name>
</gene>
<feature type="non-terminal residue" evidence="1">
    <location>
        <position position="74"/>
    </location>
</feature>
<dbReference type="Proteomes" id="UP001331761">
    <property type="component" value="Unassembled WGS sequence"/>
</dbReference>
<keyword evidence="2" id="KW-1185">Reference proteome</keyword>
<evidence type="ECO:0000313" key="2">
    <source>
        <dbReference type="Proteomes" id="UP001331761"/>
    </source>
</evidence>
<comment type="caution">
    <text evidence="1">The sequence shown here is derived from an EMBL/GenBank/DDBJ whole genome shotgun (WGS) entry which is preliminary data.</text>
</comment>
<dbReference type="AlphaFoldDB" id="A0AAN8FPY4"/>
<organism evidence="1 2">
    <name type="scientific">Trichostrongylus colubriformis</name>
    <name type="common">Black scour worm</name>
    <dbReference type="NCBI Taxonomy" id="6319"/>
    <lineage>
        <taxon>Eukaryota</taxon>
        <taxon>Metazoa</taxon>
        <taxon>Ecdysozoa</taxon>
        <taxon>Nematoda</taxon>
        <taxon>Chromadorea</taxon>
        <taxon>Rhabditida</taxon>
        <taxon>Rhabditina</taxon>
        <taxon>Rhabditomorpha</taxon>
        <taxon>Strongyloidea</taxon>
        <taxon>Trichostrongylidae</taxon>
        <taxon>Trichostrongylus</taxon>
    </lineage>
</organism>
<reference evidence="1 2" key="1">
    <citation type="submission" date="2019-10" db="EMBL/GenBank/DDBJ databases">
        <title>Assembly and Annotation for the nematode Trichostrongylus colubriformis.</title>
        <authorList>
            <person name="Martin J."/>
        </authorList>
    </citation>
    <scope>NUCLEOTIDE SEQUENCE [LARGE SCALE GENOMIC DNA]</scope>
    <source>
        <strain evidence="1">G859</strain>
        <tissue evidence="1">Whole worm</tissue>
    </source>
</reference>
<dbReference type="EMBL" id="WIXE01003002">
    <property type="protein sequence ID" value="KAK5984336.1"/>
    <property type="molecule type" value="Genomic_DNA"/>
</dbReference>
<name>A0AAN8FPY4_TRICO</name>
<evidence type="ECO:0000313" key="1">
    <source>
        <dbReference type="EMBL" id="KAK5984336.1"/>
    </source>
</evidence>
<dbReference type="Pfam" id="PF07914">
    <property type="entry name" value="DUF1679"/>
    <property type="match status" value="1"/>
</dbReference>
<dbReference type="InterPro" id="IPR012877">
    <property type="entry name" value="Dhs-27"/>
</dbReference>